<dbReference type="SMART" id="SM00481">
    <property type="entry name" value="POLIIIAc"/>
    <property type="match status" value="1"/>
</dbReference>
<protein>
    <recommendedName>
        <fullName evidence="1">Polymerase/histidinol phosphatase N-terminal domain-containing protein</fullName>
    </recommendedName>
</protein>
<gene>
    <name evidence="2" type="ORF">LKD48_05375</name>
</gene>
<dbReference type="InterPro" id="IPR016195">
    <property type="entry name" value="Pol/histidinol_Pase-like"/>
</dbReference>
<accession>A0AAE3JBW4</accession>
<dbReference type="Proteomes" id="UP001198200">
    <property type="component" value="Unassembled WGS sequence"/>
</dbReference>
<sequence length="289" mass="31764">MEKDMFGVSRLKVNLHMHTTLSDGSKTPEEAAEIYKKAGYDVVAITDHWIHRDSGEIGGLRILSGAEYNIGGGDASTGIYHILGIGCSKKPNLTQEAGPQKIIDEVHRCSGIAILAHPAWSLNTAQQAAALNGVDATEIFNSVSDEGESSRPYSGDFVDTAACQGLFYPLVADDDTHMYNCDETKAWIMLEAKITDSDEALLQAIKEEKFYATQGPEIHIRRNGDEITVLCSPVSRISFFSNAVWAPERGHRGTGLTKAVCHVQPWEKFIRAEVTDEQGRKAWSKVIRL</sequence>
<dbReference type="RefSeq" id="WP_308731436.1">
    <property type="nucleotide sequence ID" value="NZ_JAJEQN010000009.1"/>
</dbReference>
<evidence type="ECO:0000259" key="1">
    <source>
        <dbReference type="SMART" id="SM00481"/>
    </source>
</evidence>
<dbReference type="EMBL" id="JAJEQN010000009">
    <property type="protein sequence ID" value="MCC2221078.1"/>
    <property type="molecule type" value="Genomic_DNA"/>
</dbReference>
<dbReference type="AlphaFoldDB" id="A0AAE3JBW4"/>
<dbReference type="PANTHER" id="PTHR42924">
    <property type="entry name" value="EXONUCLEASE"/>
    <property type="match status" value="1"/>
</dbReference>
<name>A0AAE3JBW4_9FIRM</name>
<dbReference type="Gene3D" id="3.20.20.140">
    <property type="entry name" value="Metal-dependent hydrolases"/>
    <property type="match status" value="1"/>
</dbReference>
<evidence type="ECO:0000313" key="3">
    <source>
        <dbReference type="Proteomes" id="UP001198200"/>
    </source>
</evidence>
<feature type="domain" description="Polymerase/histidinol phosphatase N-terminal" evidence="1">
    <location>
        <begin position="13"/>
        <end position="72"/>
    </location>
</feature>
<dbReference type="InterPro" id="IPR003141">
    <property type="entry name" value="Pol/His_phosphatase_N"/>
</dbReference>
<dbReference type="GO" id="GO:0004534">
    <property type="term" value="F:5'-3' RNA exonuclease activity"/>
    <property type="evidence" value="ECO:0007669"/>
    <property type="project" value="TreeGrafter"/>
</dbReference>
<dbReference type="GO" id="GO:0035312">
    <property type="term" value="F:5'-3' DNA exonuclease activity"/>
    <property type="evidence" value="ECO:0007669"/>
    <property type="project" value="TreeGrafter"/>
</dbReference>
<organism evidence="2 3">
    <name type="scientific">Anthropogastromicrobium aceti</name>
    <dbReference type="NCBI Taxonomy" id="2981768"/>
    <lineage>
        <taxon>Bacteria</taxon>
        <taxon>Bacillati</taxon>
        <taxon>Bacillota</taxon>
        <taxon>Clostridia</taxon>
        <taxon>Lachnospirales</taxon>
        <taxon>Lachnospiraceae</taxon>
        <taxon>Anthropogastromicrobium</taxon>
    </lineage>
</organism>
<dbReference type="InterPro" id="IPR052018">
    <property type="entry name" value="PHP_domain"/>
</dbReference>
<keyword evidence="3" id="KW-1185">Reference proteome</keyword>
<proteinExistence type="predicted"/>
<dbReference type="PANTHER" id="PTHR42924:SF3">
    <property type="entry name" value="POLYMERASE_HISTIDINOL PHOSPHATASE N-TERMINAL DOMAIN-CONTAINING PROTEIN"/>
    <property type="match status" value="1"/>
</dbReference>
<evidence type="ECO:0000313" key="2">
    <source>
        <dbReference type="EMBL" id="MCC2221078.1"/>
    </source>
</evidence>
<comment type="caution">
    <text evidence="2">The sequence shown here is derived from an EMBL/GenBank/DDBJ whole genome shotgun (WGS) entry which is preliminary data.</text>
</comment>
<dbReference type="SUPFAM" id="SSF89550">
    <property type="entry name" value="PHP domain-like"/>
    <property type="match status" value="1"/>
</dbReference>
<reference evidence="2 3" key="1">
    <citation type="submission" date="2021-10" db="EMBL/GenBank/DDBJ databases">
        <title>Anaerobic single-cell dispensing facilitates the cultivation of human gut bacteria.</title>
        <authorList>
            <person name="Afrizal A."/>
        </authorList>
    </citation>
    <scope>NUCLEOTIDE SEQUENCE [LARGE SCALE GENOMIC DNA]</scope>
    <source>
        <strain evidence="2 3">CLA-AA-H224</strain>
    </source>
</reference>